<evidence type="ECO:0000256" key="1">
    <source>
        <dbReference type="ARBA" id="ARBA00023015"/>
    </source>
</evidence>
<gene>
    <name evidence="5" type="ORF">AVDCRST_MAG41-775</name>
</gene>
<accession>A0A6J4HP26</accession>
<name>A0A6J4HP26_9ACTN</name>
<evidence type="ECO:0000256" key="3">
    <source>
        <dbReference type="ARBA" id="ARBA00023163"/>
    </source>
</evidence>
<dbReference type="GO" id="GO:0003677">
    <property type="term" value="F:DNA binding"/>
    <property type="evidence" value="ECO:0007669"/>
    <property type="project" value="UniProtKB-KW"/>
</dbReference>
<dbReference type="SUPFAM" id="SSF46894">
    <property type="entry name" value="C-terminal effector domain of the bipartite response regulators"/>
    <property type="match status" value="1"/>
</dbReference>
<dbReference type="Gene3D" id="1.10.10.10">
    <property type="entry name" value="Winged helix-like DNA-binding domain superfamily/Winged helix DNA-binding domain"/>
    <property type="match status" value="1"/>
</dbReference>
<dbReference type="Pfam" id="PF00196">
    <property type="entry name" value="GerE"/>
    <property type="match status" value="1"/>
</dbReference>
<keyword evidence="3" id="KW-0804">Transcription</keyword>
<dbReference type="EMBL" id="CADCTP010000084">
    <property type="protein sequence ID" value="CAA9227980.1"/>
    <property type="molecule type" value="Genomic_DNA"/>
</dbReference>
<dbReference type="PANTHER" id="PTHR44688">
    <property type="entry name" value="DNA-BINDING TRANSCRIPTIONAL ACTIVATOR DEVR_DOSR"/>
    <property type="match status" value="1"/>
</dbReference>
<evidence type="ECO:0000259" key="4">
    <source>
        <dbReference type="PROSITE" id="PS50043"/>
    </source>
</evidence>
<dbReference type="PANTHER" id="PTHR44688:SF16">
    <property type="entry name" value="DNA-BINDING TRANSCRIPTIONAL ACTIVATOR DEVR_DOSR"/>
    <property type="match status" value="1"/>
</dbReference>
<dbReference type="InterPro" id="IPR036388">
    <property type="entry name" value="WH-like_DNA-bd_sf"/>
</dbReference>
<dbReference type="GO" id="GO:0006355">
    <property type="term" value="P:regulation of DNA-templated transcription"/>
    <property type="evidence" value="ECO:0007669"/>
    <property type="project" value="InterPro"/>
</dbReference>
<dbReference type="SUPFAM" id="SSF48452">
    <property type="entry name" value="TPR-like"/>
    <property type="match status" value="1"/>
</dbReference>
<evidence type="ECO:0000256" key="2">
    <source>
        <dbReference type="ARBA" id="ARBA00023125"/>
    </source>
</evidence>
<evidence type="ECO:0000313" key="5">
    <source>
        <dbReference type="EMBL" id="CAA9227980.1"/>
    </source>
</evidence>
<dbReference type="CDD" id="cd06170">
    <property type="entry name" value="LuxR_C_like"/>
    <property type="match status" value="1"/>
</dbReference>
<dbReference type="AlphaFoldDB" id="A0A6J4HP26"/>
<dbReference type="InterPro" id="IPR011990">
    <property type="entry name" value="TPR-like_helical_dom_sf"/>
</dbReference>
<dbReference type="SMART" id="SM00421">
    <property type="entry name" value="HTH_LUXR"/>
    <property type="match status" value="1"/>
</dbReference>
<organism evidence="5">
    <name type="scientific">uncultured Mycobacteriales bacterium</name>
    <dbReference type="NCBI Taxonomy" id="581187"/>
    <lineage>
        <taxon>Bacteria</taxon>
        <taxon>Bacillati</taxon>
        <taxon>Actinomycetota</taxon>
        <taxon>Actinomycetes</taxon>
        <taxon>Mycobacteriales</taxon>
        <taxon>environmental samples</taxon>
    </lineage>
</organism>
<keyword evidence="1" id="KW-0805">Transcription regulation</keyword>
<dbReference type="PRINTS" id="PR00038">
    <property type="entry name" value="HTHLUXR"/>
</dbReference>
<dbReference type="InterPro" id="IPR016032">
    <property type="entry name" value="Sig_transdc_resp-reg_C-effctor"/>
</dbReference>
<sequence length="311" mass="33456">MGELDEAEQQARAALAELPPPAWGVLLAAPLSTLVGTATATGELAAAERWLSQPLPADTFRTPAGLLHLAARGRHQLAAGRPHLARDDLRLCGTLMRDWGMDSPGLVPWRLELALAHLRLGEPAEAAALLEEQLGTADARTRGRALRVLSGIVPLDRRRALLSEAVELLEAGGDRIELARALGDTAQLLQRVGHPARARLLQQRAHQLATECGADVLARRLLGPAPAGGLVPVPEEPGDVLSEAERRVAALAAQGHTNRQISGELYVTVSTVEQHLTRVYRKLRVKRRSDLPARLAAYRDGPMEASRVEVS</sequence>
<reference evidence="5" key="1">
    <citation type="submission" date="2020-02" db="EMBL/GenBank/DDBJ databases">
        <authorList>
            <person name="Meier V. D."/>
        </authorList>
    </citation>
    <scope>NUCLEOTIDE SEQUENCE</scope>
    <source>
        <strain evidence="5">AVDCRST_MAG41</strain>
    </source>
</reference>
<dbReference type="PROSITE" id="PS50043">
    <property type="entry name" value="HTH_LUXR_2"/>
    <property type="match status" value="1"/>
</dbReference>
<proteinExistence type="predicted"/>
<keyword evidence="2" id="KW-0238">DNA-binding</keyword>
<feature type="domain" description="HTH luxR-type" evidence="4">
    <location>
        <begin position="234"/>
        <end position="299"/>
    </location>
</feature>
<dbReference type="InterPro" id="IPR000792">
    <property type="entry name" value="Tscrpt_reg_LuxR_C"/>
</dbReference>
<dbReference type="PROSITE" id="PS00622">
    <property type="entry name" value="HTH_LUXR_1"/>
    <property type="match status" value="1"/>
</dbReference>
<protein>
    <recommendedName>
        <fullName evidence="4">HTH luxR-type domain-containing protein</fullName>
    </recommendedName>
</protein>